<dbReference type="EMBL" id="LXQA010000294">
    <property type="protein sequence ID" value="MCH79695.1"/>
    <property type="molecule type" value="Genomic_DNA"/>
</dbReference>
<dbReference type="PANTHER" id="PTHR48445">
    <property type="entry name" value="OS02G0782100 PROTEIN"/>
    <property type="match status" value="1"/>
</dbReference>
<organism evidence="2 3">
    <name type="scientific">Trifolium medium</name>
    <dbReference type="NCBI Taxonomy" id="97028"/>
    <lineage>
        <taxon>Eukaryota</taxon>
        <taxon>Viridiplantae</taxon>
        <taxon>Streptophyta</taxon>
        <taxon>Embryophyta</taxon>
        <taxon>Tracheophyta</taxon>
        <taxon>Spermatophyta</taxon>
        <taxon>Magnoliopsida</taxon>
        <taxon>eudicotyledons</taxon>
        <taxon>Gunneridae</taxon>
        <taxon>Pentapetalae</taxon>
        <taxon>rosids</taxon>
        <taxon>fabids</taxon>
        <taxon>Fabales</taxon>
        <taxon>Fabaceae</taxon>
        <taxon>Papilionoideae</taxon>
        <taxon>50 kb inversion clade</taxon>
        <taxon>NPAAA clade</taxon>
        <taxon>Hologalegina</taxon>
        <taxon>IRL clade</taxon>
        <taxon>Trifolieae</taxon>
        <taxon>Trifolium</taxon>
    </lineage>
</organism>
<comment type="caution">
    <text evidence="2">The sequence shown here is derived from an EMBL/GenBank/DDBJ whole genome shotgun (WGS) entry which is preliminary data.</text>
</comment>
<keyword evidence="3" id="KW-1185">Reference proteome</keyword>
<dbReference type="AlphaFoldDB" id="A0A392LXT9"/>
<evidence type="ECO:0000313" key="3">
    <source>
        <dbReference type="Proteomes" id="UP000265520"/>
    </source>
</evidence>
<dbReference type="Proteomes" id="UP000265520">
    <property type="component" value="Unassembled WGS sequence"/>
</dbReference>
<evidence type="ECO:0000259" key="1">
    <source>
        <dbReference type="Pfam" id="PF25772"/>
    </source>
</evidence>
<proteinExistence type="predicted"/>
<protein>
    <submittedName>
        <fullName evidence="2">RRP12-like protein</fullName>
    </submittedName>
</protein>
<gene>
    <name evidence="2" type="ORF">A2U01_0000449</name>
</gene>
<name>A0A392LXT9_9FABA</name>
<dbReference type="InterPro" id="IPR057860">
    <property type="entry name" value="HEAT_RRP12_N"/>
</dbReference>
<reference evidence="2 3" key="1">
    <citation type="journal article" date="2018" name="Front. Plant Sci.">
        <title>Red Clover (Trifolium pratense) and Zigzag Clover (T. medium) - A Picture of Genomic Similarities and Differences.</title>
        <authorList>
            <person name="Dluhosova J."/>
            <person name="Istvanek J."/>
            <person name="Nedelnik J."/>
            <person name="Repkova J."/>
        </authorList>
    </citation>
    <scope>NUCLEOTIDE SEQUENCE [LARGE SCALE GENOMIC DNA]</scope>
    <source>
        <strain evidence="3">cv. 10/8</strain>
        <tissue evidence="2">Leaf</tissue>
    </source>
</reference>
<dbReference type="Pfam" id="PF25772">
    <property type="entry name" value="HEAT_RRP12_N"/>
    <property type="match status" value="1"/>
</dbReference>
<sequence>MEGIELNESNEDFRNTILSQFGNSTNQSHQHLCSVIGCISQVIKRHNLPSSPVVYLAYTIYSLKIISTETNPESLLFNVLFTILSLVIVKVPVDVVRKTREFSSELVATVIVFPWISESAVVDGLKCLSHLFINGDDSVLPSDDSPLFNVLSRFLTDSRPDVMIR</sequence>
<accession>A0A392LXT9</accession>
<evidence type="ECO:0000313" key="2">
    <source>
        <dbReference type="EMBL" id="MCH79695.1"/>
    </source>
</evidence>
<dbReference type="PANTHER" id="PTHR48445:SF1">
    <property type="entry name" value="OS02G0782100 PROTEIN"/>
    <property type="match status" value="1"/>
</dbReference>
<feature type="domain" description="RRP12 N-terminal HEAT" evidence="1">
    <location>
        <begin position="5"/>
        <end position="162"/>
    </location>
</feature>